<gene>
    <name evidence="1" type="ORF">H3L94_04580</name>
</gene>
<dbReference type="AlphaFoldDB" id="A0A7D7S623"/>
<evidence type="ECO:0008006" key="3">
    <source>
        <dbReference type="Google" id="ProtNLM"/>
    </source>
</evidence>
<dbReference type="KEGG" id="nsg:H3L94_04580"/>
<proteinExistence type="predicted"/>
<evidence type="ECO:0000313" key="1">
    <source>
        <dbReference type="EMBL" id="QMT41306.1"/>
    </source>
</evidence>
<sequence>MKQLFILILSVMLISCSSEPELIIEKFNDDGLKDLHTVNPNKYKIDRNIYLYMAYDRQSMLDETQVAPGCIFRIYNLKFPIIYSPDNMLNYLNEVDTPSQPYWIKSTLHKNWYYSYGNKHLGGDKLVRSIWSKQSDLPGDFFNPFHLNLADFYQDKDMIQSSAEVALNECLQFFYDGAINQAYTEKYHLNFLEKYRDDISESYLRDEFERTLKDKDTLVSFNSNCWSSEMMFLSSKTNLLITVGYGLRSQFPNLACK</sequence>
<dbReference type="RefSeq" id="WP_182122848.1">
    <property type="nucleotide sequence ID" value="NZ_CP059567.1"/>
</dbReference>
<organism evidence="1 2">
    <name type="scientific">Neisseria shayeganii</name>
    <dbReference type="NCBI Taxonomy" id="607712"/>
    <lineage>
        <taxon>Bacteria</taxon>
        <taxon>Pseudomonadati</taxon>
        <taxon>Pseudomonadota</taxon>
        <taxon>Betaproteobacteria</taxon>
        <taxon>Neisseriales</taxon>
        <taxon>Neisseriaceae</taxon>
        <taxon>Neisseria</taxon>
    </lineage>
</organism>
<dbReference type="PROSITE" id="PS51257">
    <property type="entry name" value="PROKAR_LIPOPROTEIN"/>
    <property type="match status" value="1"/>
</dbReference>
<evidence type="ECO:0000313" key="2">
    <source>
        <dbReference type="Proteomes" id="UP000514752"/>
    </source>
</evidence>
<protein>
    <recommendedName>
        <fullName evidence="3">Lipoprotein</fullName>
    </recommendedName>
</protein>
<dbReference type="Proteomes" id="UP000514752">
    <property type="component" value="Chromosome"/>
</dbReference>
<reference evidence="1 2" key="1">
    <citation type="submission" date="2020-07" db="EMBL/GenBank/DDBJ databases">
        <title>Genomic diversity of species in the Neisseriaceae family.</title>
        <authorList>
            <person name="Vincent A.T."/>
            <person name="Bernet E."/>
            <person name="Veyrier F.J."/>
        </authorList>
    </citation>
    <scope>NUCLEOTIDE SEQUENCE [LARGE SCALE GENOMIC DNA]</scope>
    <source>
        <strain evidence="1 2">DSM 22244</strain>
    </source>
</reference>
<accession>A0A7D7S623</accession>
<name>A0A7D7S623_9NEIS</name>
<dbReference type="EMBL" id="CP059567">
    <property type="protein sequence ID" value="QMT41306.1"/>
    <property type="molecule type" value="Genomic_DNA"/>
</dbReference>